<keyword evidence="3" id="KW-1185">Reference proteome</keyword>
<evidence type="ECO:0008006" key="4">
    <source>
        <dbReference type="Google" id="ProtNLM"/>
    </source>
</evidence>
<feature type="transmembrane region" description="Helical" evidence="1">
    <location>
        <begin position="61"/>
        <end position="78"/>
    </location>
</feature>
<evidence type="ECO:0000313" key="2">
    <source>
        <dbReference type="EMBL" id="MDN3563540.1"/>
    </source>
</evidence>
<keyword evidence="1" id="KW-0812">Transmembrane</keyword>
<dbReference type="EMBL" id="JAUFPN010000036">
    <property type="protein sequence ID" value="MDN3563540.1"/>
    <property type="molecule type" value="Genomic_DNA"/>
</dbReference>
<reference evidence="3" key="1">
    <citation type="journal article" date="2019" name="Int. J. Syst. Evol. Microbiol.">
        <title>The Global Catalogue of Microorganisms (GCM) 10K type strain sequencing project: providing services to taxonomists for standard genome sequencing and annotation.</title>
        <authorList>
            <consortium name="The Broad Institute Genomics Platform"/>
            <consortium name="The Broad Institute Genome Sequencing Center for Infectious Disease"/>
            <person name="Wu L."/>
            <person name="Ma J."/>
        </authorList>
    </citation>
    <scope>NUCLEOTIDE SEQUENCE [LARGE SCALE GENOMIC DNA]</scope>
    <source>
        <strain evidence="3">CECT 7131</strain>
    </source>
</reference>
<dbReference type="RefSeq" id="WP_290315282.1">
    <property type="nucleotide sequence ID" value="NZ_JAUFPN010000036.1"/>
</dbReference>
<organism evidence="2 3">
    <name type="scientific">Paeniroseomonas aquatica</name>
    <dbReference type="NCBI Taxonomy" id="373043"/>
    <lineage>
        <taxon>Bacteria</taxon>
        <taxon>Pseudomonadati</taxon>
        <taxon>Pseudomonadota</taxon>
        <taxon>Alphaproteobacteria</taxon>
        <taxon>Acetobacterales</taxon>
        <taxon>Acetobacteraceae</taxon>
        <taxon>Paeniroseomonas</taxon>
    </lineage>
</organism>
<proteinExistence type="predicted"/>
<keyword evidence="1" id="KW-1133">Transmembrane helix</keyword>
<keyword evidence="1" id="KW-0472">Membrane</keyword>
<dbReference type="Proteomes" id="UP001529369">
    <property type="component" value="Unassembled WGS sequence"/>
</dbReference>
<feature type="transmembrane region" description="Helical" evidence="1">
    <location>
        <begin position="35"/>
        <end position="55"/>
    </location>
</feature>
<protein>
    <recommendedName>
        <fullName evidence="4">DUF2933 domain-containing protein</fullName>
    </recommendedName>
</protein>
<gene>
    <name evidence="2" type="ORF">QWZ14_04020</name>
</gene>
<accession>A0ABT8A1D2</accession>
<evidence type="ECO:0000256" key="1">
    <source>
        <dbReference type="SAM" id="Phobius"/>
    </source>
</evidence>
<evidence type="ECO:0000313" key="3">
    <source>
        <dbReference type="Proteomes" id="UP001529369"/>
    </source>
</evidence>
<comment type="caution">
    <text evidence="2">The sequence shown here is derived from an EMBL/GenBank/DDBJ whole genome shotgun (WGS) entry which is preliminary data.</text>
</comment>
<sequence length="101" mass="10390">MQDMETQQAVTTTPALGAAAVPADHQAKYTWLSNWRALAAAVAIVVVIAVGFGGVAVAERLLPLLFVLPCALMMLMCMRHAGGNKAPGATGAETGPSADQQ</sequence>
<name>A0ABT8A1D2_9PROT</name>